<dbReference type="Pfam" id="PF00118">
    <property type="entry name" value="Cpn60_TCP1"/>
    <property type="match status" value="2"/>
</dbReference>
<evidence type="ECO:0000256" key="1">
    <source>
        <dbReference type="ARBA" id="ARBA00006607"/>
    </source>
</evidence>
<keyword evidence="5" id="KW-0143">Chaperone</keyword>
<evidence type="ECO:0000256" key="4">
    <source>
        <dbReference type="ARBA" id="ARBA00022840"/>
    </source>
</evidence>
<dbReference type="PRINTS" id="PR00304">
    <property type="entry name" value="TCOMPLEXTCP1"/>
</dbReference>
<accession>A0A2M8QEX5</accession>
<comment type="similarity">
    <text evidence="2">Belongs to the TCP-1 chaperonin family.</text>
</comment>
<evidence type="ECO:0008006" key="8">
    <source>
        <dbReference type="Google" id="ProtNLM"/>
    </source>
</evidence>
<dbReference type="EMBL" id="PGTN01000016">
    <property type="protein sequence ID" value="PJF48363.1"/>
    <property type="molecule type" value="Genomic_DNA"/>
</dbReference>
<dbReference type="GO" id="GO:0042026">
    <property type="term" value="P:protein refolding"/>
    <property type="evidence" value="ECO:0007669"/>
    <property type="project" value="InterPro"/>
</dbReference>
<dbReference type="GO" id="GO:0005524">
    <property type="term" value="F:ATP binding"/>
    <property type="evidence" value="ECO:0007669"/>
    <property type="project" value="UniProtKB-KW"/>
</dbReference>
<dbReference type="InterPro" id="IPR001844">
    <property type="entry name" value="Cpn60/GroEL"/>
</dbReference>
<dbReference type="Gene3D" id="3.30.260.10">
    <property type="entry name" value="TCP-1-like chaperonin intermediate domain"/>
    <property type="match status" value="1"/>
</dbReference>
<evidence type="ECO:0000256" key="3">
    <source>
        <dbReference type="ARBA" id="ARBA00022741"/>
    </source>
</evidence>
<dbReference type="Proteomes" id="UP000230790">
    <property type="component" value="Unassembled WGS sequence"/>
</dbReference>
<dbReference type="Gene3D" id="1.10.560.10">
    <property type="entry name" value="GroEL-like equatorial domain"/>
    <property type="match status" value="1"/>
</dbReference>
<comment type="similarity">
    <text evidence="1">Belongs to the chaperonin (HSP60) family.</text>
</comment>
<keyword evidence="3" id="KW-0547">Nucleotide-binding</keyword>
<organism evidence="6 7">
    <name type="scientific">Candidatus Thermofonsia Clade 3 bacterium</name>
    <dbReference type="NCBI Taxonomy" id="2364212"/>
    <lineage>
        <taxon>Bacteria</taxon>
        <taxon>Bacillati</taxon>
        <taxon>Chloroflexota</taxon>
        <taxon>Candidatus Thermofontia</taxon>
        <taxon>Candidatus Thermofonsia Clade 3</taxon>
    </lineage>
</organism>
<dbReference type="SUPFAM" id="SSF48592">
    <property type="entry name" value="GroEL equatorial domain-like"/>
    <property type="match status" value="1"/>
</dbReference>
<evidence type="ECO:0000256" key="5">
    <source>
        <dbReference type="ARBA" id="ARBA00023186"/>
    </source>
</evidence>
<dbReference type="InterPro" id="IPR027410">
    <property type="entry name" value="TCP-1-like_intermed_sf"/>
</dbReference>
<dbReference type="GO" id="GO:0140662">
    <property type="term" value="F:ATP-dependent protein folding chaperone"/>
    <property type="evidence" value="ECO:0007669"/>
    <property type="project" value="InterPro"/>
</dbReference>
<dbReference type="InterPro" id="IPR002423">
    <property type="entry name" value="Cpn60/GroEL/TCP-1"/>
</dbReference>
<keyword evidence="4" id="KW-0067">ATP-binding</keyword>
<proteinExistence type="inferred from homology"/>
<evidence type="ECO:0000313" key="7">
    <source>
        <dbReference type="Proteomes" id="UP000230790"/>
    </source>
</evidence>
<dbReference type="InterPro" id="IPR027409">
    <property type="entry name" value="GroEL-like_apical_dom_sf"/>
</dbReference>
<name>A0A2M8QEX5_9CHLR</name>
<reference evidence="6 7" key="1">
    <citation type="submission" date="2017-11" db="EMBL/GenBank/DDBJ databases">
        <title>Evolution of Phototrophy in the Chloroflexi Phylum Driven by Horizontal Gene Transfer.</title>
        <authorList>
            <person name="Ward L.M."/>
            <person name="Hemp J."/>
            <person name="Shih P.M."/>
            <person name="Mcglynn S.E."/>
            <person name="Fischer W."/>
        </authorList>
    </citation>
    <scope>NUCLEOTIDE SEQUENCE [LARGE SCALE GENOMIC DNA]</scope>
    <source>
        <strain evidence="6">JP3_7</strain>
    </source>
</reference>
<dbReference type="Gene3D" id="3.50.7.10">
    <property type="entry name" value="GroEL"/>
    <property type="match status" value="1"/>
</dbReference>
<gene>
    <name evidence="6" type="ORF">CUN48_03750</name>
</gene>
<sequence length="564" mass="61042">MLRSFRPPAPRGNGFLSKERVVFQPDVADRMWVGARLLVDALRLTLGPQSRTVLAERNAGRRFSPDVLSDGGVVARRIIALSNPDADVGAMLLRHALCRVHERAGDGVATTAVLFQAIMQRARCILAAGGNPMRLCDGFLQAAQIVAEELGRQAQPLPEDDPAVLRAWLRAHCDDLALGEIMATITTSFPPDVHIHVENGTGTCIEYEFIRGALWRSGWHGSPFAANEYAANLMLRLPGAYVLVSDLDLSDEAHMEPLIRTLSRLRPARLLIICRRVSPQMLALFAQARQKGIGDVVFVKPPAVSGPDRVAVLTDAAILTGATFIPYVEAREGAAPVLRLPDLLPSCLGRAGVAWASEHFFGIEDGCGDRAAQVAHLAQLDVAWEAEDDPARIRFYRDRMATFGSGVVRLKVGAHTNAEREHRKAQAERLAGLLLQVRRYGVVPGAGVALVHCERSLQRAVSRAKEDVRLGMECVFGALSAPAHAIAKNAGMHGGATVQYVRKAKRGWGVDVLTGQPVNLYRAGILDSAYALQTAVLTAASAASTFATTDVIVHRRQREAAIRP</sequence>
<dbReference type="InterPro" id="IPR027413">
    <property type="entry name" value="GROEL-like_equatorial_sf"/>
</dbReference>
<dbReference type="InterPro" id="IPR017998">
    <property type="entry name" value="Chaperone_TCP-1"/>
</dbReference>
<dbReference type="SUPFAM" id="SSF52029">
    <property type="entry name" value="GroEL apical domain-like"/>
    <property type="match status" value="1"/>
</dbReference>
<dbReference type="SMR" id="A0A2M8QEX5"/>
<protein>
    <recommendedName>
        <fullName evidence="8">60 kDa chaperonin</fullName>
    </recommendedName>
</protein>
<dbReference type="PANTHER" id="PTHR45633">
    <property type="entry name" value="60 KDA HEAT SHOCK PROTEIN, MITOCHONDRIAL"/>
    <property type="match status" value="1"/>
</dbReference>
<evidence type="ECO:0000313" key="6">
    <source>
        <dbReference type="EMBL" id="PJF48363.1"/>
    </source>
</evidence>
<comment type="caution">
    <text evidence="6">The sequence shown here is derived from an EMBL/GenBank/DDBJ whole genome shotgun (WGS) entry which is preliminary data.</text>
</comment>
<evidence type="ECO:0000256" key="2">
    <source>
        <dbReference type="ARBA" id="ARBA00008020"/>
    </source>
</evidence>
<dbReference type="AlphaFoldDB" id="A0A2M8QEX5"/>